<organism evidence="3 4">
    <name type="scientific">Quillaja saponaria</name>
    <name type="common">Soap bark tree</name>
    <dbReference type="NCBI Taxonomy" id="32244"/>
    <lineage>
        <taxon>Eukaryota</taxon>
        <taxon>Viridiplantae</taxon>
        <taxon>Streptophyta</taxon>
        <taxon>Embryophyta</taxon>
        <taxon>Tracheophyta</taxon>
        <taxon>Spermatophyta</taxon>
        <taxon>Magnoliopsida</taxon>
        <taxon>eudicotyledons</taxon>
        <taxon>Gunneridae</taxon>
        <taxon>Pentapetalae</taxon>
        <taxon>rosids</taxon>
        <taxon>fabids</taxon>
        <taxon>Fabales</taxon>
        <taxon>Quillajaceae</taxon>
        <taxon>Quillaja</taxon>
    </lineage>
</organism>
<comment type="caution">
    <text evidence="3">The sequence shown here is derived from an EMBL/GenBank/DDBJ whole genome shotgun (WGS) entry which is preliminary data.</text>
</comment>
<evidence type="ECO:0000256" key="1">
    <source>
        <dbReference type="ARBA" id="ARBA00006484"/>
    </source>
</evidence>
<dbReference type="Pfam" id="PF13561">
    <property type="entry name" value="adh_short_C2"/>
    <property type="match status" value="3"/>
</dbReference>
<dbReference type="EMBL" id="JARAOO010000003">
    <property type="protein sequence ID" value="KAJ7975504.1"/>
    <property type="molecule type" value="Genomic_DNA"/>
</dbReference>
<dbReference type="Gene3D" id="3.40.50.720">
    <property type="entry name" value="NAD(P)-binding Rossmann-like Domain"/>
    <property type="match status" value="3"/>
</dbReference>
<dbReference type="InterPro" id="IPR002347">
    <property type="entry name" value="SDR_fam"/>
</dbReference>
<dbReference type="PANTHER" id="PTHR43180">
    <property type="entry name" value="3-OXOACYL-(ACYL-CARRIER-PROTEIN) REDUCTASE (AFU_ORTHOLOGUE AFUA_6G11210)"/>
    <property type="match status" value="1"/>
</dbReference>
<dbReference type="PRINTS" id="PR00081">
    <property type="entry name" value="GDHRDH"/>
</dbReference>
<dbReference type="SUPFAM" id="SSF51735">
    <property type="entry name" value="NAD(P)-binding Rossmann-fold domains"/>
    <property type="match status" value="2"/>
</dbReference>
<evidence type="ECO:0000256" key="2">
    <source>
        <dbReference type="ARBA" id="ARBA00023002"/>
    </source>
</evidence>
<comment type="similarity">
    <text evidence="1">Belongs to the short-chain dehydrogenases/reductases (SDR) family.</text>
</comment>
<evidence type="ECO:0000313" key="3">
    <source>
        <dbReference type="EMBL" id="KAJ7975504.1"/>
    </source>
</evidence>
<gene>
    <name evidence="3" type="ORF">O6P43_005423</name>
</gene>
<dbReference type="PANTHER" id="PTHR43180:SF30">
    <property type="entry name" value="MOMILACTONE A SYNTHASE"/>
    <property type="match status" value="1"/>
</dbReference>
<dbReference type="InterPro" id="IPR036291">
    <property type="entry name" value="NAD(P)-bd_dom_sf"/>
</dbReference>
<protein>
    <submittedName>
        <fullName evidence="3">Secoisolariciresinol dehydrogenase-like</fullName>
    </submittedName>
</protein>
<dbReference type="AlphaFoldDB" id="A0AAD7VH64"/>
<dbReference type="GO" id="GO:0016491">
    <property type="term" value="F:oxidoreductase activity"/>
    <property type="evidence" value="ECO:0007669"/>
    <property type="project" value="UniProtKB-KW"/>
</dbReference>
<accession>A0AAD7VH64</accession>
<dbReference type="KEGG" id="qsa:O6P43_005423"/>
<keyword evidence="2" id="KW-0560">Oxidoreductase</keyword>
<dbReference type="Proteomes" id="UP001163823">
    <property type="component" value="Chromosome 3"/>
</dbReference>
<reference evidence="3" key="1">
    <citation type="journal article" date="2023" name="Science">
        <title>Elucidation of the pathway for biosynthesis of saponin adjuvants from the soapbark tree.</title>
        <authorList>
            <person name="Reed J."/>
            <person name="Orme A."/>
            <person name="El-Demerdash A."/>
            <person name="Owen C."/>
            <person name="Martin L.B.B."/>
            <person name="Misra R.C."/>
            <person name="Kikuchi S."/>
            <person name="Rejzek M."/>
            <person name="Martin A.C."/>
            <person name="Harkess A."/>
            <person name="Leebens-Mack J."/>
            <person name="Louveau T."/>
            <person name="Stephenson M.J."/>
            <person name="Osbourn A."/>
        </authorList>
    </citation>
    <scope>NUCLEOTIDE SEQUENCE</scope>
    <source>
        <strain evidence="3">S10</strain>
    </source>
</reference>
<dbReference type="PRINTS" id="PR00080">
    <property type="entry name" value="SDRFAMILY"/>
</dbReference>
<sequence>MAKLFYKHGAKVVIVDIRDELGQALCDEIGDESSASYLHCDVTKEIDVENAINFTIAKYGKLDIMVNNAAIAGEAKTSILDNDVAEFEQVVGVNLTGPFIGTKHAARVMIPNKKGTELGRTGIRVNCLSPYFIADVAAKELFKLDDEGCCKVYSNLKGVVLQEEDVAEAAVYLASDESNEAKTIILDNDVAEFEQVVGVNLTGPFIGTKHAARVTIPNKKGSIIIVGSVCSSAGGIAPHAYTSSKHGLIGLTKNVAAKVGRFGIRVNCLSPYFIANVAAKELFKLDDEGCSKVYSNLKGVVLQEDELKQLFIGLVINPSMSVGII</sequence>
<evidence type="ECO:0000313" key="4">
    <source>
        <dbReference type="Proteomes" id="UP001163823"/>
    </source>
</evidence>
<name>A0AAD7VH64_QUISA</name>
<keyword evidence="4" id="KW-1185">Reference proteome</keyword>
<proteinExistence type="inferred from homology"/>